<keyword evidence="3" id="KW-0560">Oxidoreductase</keyword>
<dbReference type="InterPro" id="IPR044148">
    <property type="entry name" value="ALDH_GabD1-like"/>
</dbReference>
<comment type="caution">
    <text evidence="5">The sequence shown here is derived from an EMBL/GenBank/DDBJ whole genome shotgun (WGS) entry which is preliminary data.</text>
</comment>
<dbReference type="InterPro" id="IPR015590">
    <property type="entry name" value="Aldehyde_DH_dom"/>
</dbReference>
<evidence type="ECO:0000256" key="2">
    <source>
        <dbReference type="ARBA" id="ARBA00022857"/>
    </source>
</evidence>
<reference evidence="5 6" key="1">
    <citation type="submission" date="2021-04" db="EMBL/GenBank/DDBJ databases">
        <authorList>
            <person name="Tang X."/>
            <person name="Zhou X."/>
            <person name="Chen X."/>
            <person name="Cernava T."/>
            <person name="Zhang C."/>
        </authorList>
    </citation>
    <scope>NUCLEOTIDE SEQUENCE [LARGE SCALE GENOMIC DNA]</scope>
    <source>
        <strain evidence="5 6">BH-SS-21</strain>
    </source>
</reference>
<dbReference type="FunFam" id="3.40.605.10:FF:000012">
    <property type="entry name" value="NAD-dependent succinate-semialdehyde dehydrogenase"/>
    <property type="match status" value="1"/>
</dbReference>
<evidence type="ECO:0000256" key="3">
    <source>
        <dbReference type="ARBA" id="ARBA00023002"/>
    </source>
</evidence>
<dbReference type="InterPro" id="IPR016161">
    <property type="entry name" value="Ald_DH/histidinol_DH"/>
</dbReference>
<dbReference type="InterPro" id="IPR016162">
    <property type="entry name" value="Ald_DH_N"/>
</dbReference>
<organism evidence="5 6">
    <name type="scientific">Streptomyces liliiviolaceus</name>
    <dbReference type="NCBI Taxonomy" id="2823109"/>
    <lineage>
        <taxon>Bacteria</taxon>
        <taxon>Bacillati</taxon>
        <taxon>Actinomycetota</taxon>
        <taxon>Actinomycetes</taxon>
        <taxon>Kitasatosporales</taxon>
        <taxon>Streptomycetaceae</taxon>
        <taxon>Streptomyces</taxon>
    </lineage>
</organism>
<feature type="domain" description="Aldehyde dehydrogenase" evidence="4">
    <location>
        <begin position="9"/>
        <end position="459"/>
    </location>
</feature>
<evidence type="ECO:0000313" key="5">
    <source>
        <dbReference type="EMBL" id="MBQ0850767.1"/>
    </source>
</evidence>
<sequence>MTSTTVDAGQYRTLNPATGELVRSWNALDDKSAEELLSRGHEAYLAWRQVPIEERVRLFRRVAELIGSHAEELGRLTTLEMGKPLSQAIPEAHGAAEMFTYYADRGPELLADEVVPVPGISRAVVRREPVGVVLGIEPWNAPMYQAMRATAPNLMLGNTVIVKPAAICAGSTLLFDDIFREAGFPDGVYQTGLLSRDQVSTFIADSRVRGVTLTGSDQAGAIVGAQASRHIKPVVLELGGSDAFVVLDSADLDKAAATAATCRLIIGGQACALPKRVIVTEGVADEFIAKFVPLFTDQHIGDPFDPQTTLGPMSSRSAAELLEEQYQDAVDKGATVLAPGGLIDGPGTYFRPAVLTDVTPDMRLYHEEAFGPMGLVFRVPDADAAIALGNDTKYGLGGSVFAEDLDEAQRVAAGLDTGAVGINQFLPARVELPFGGTKFSGVGRELGRTGMDQFANLKTYALP</sequence>
<evidence type="ECO:0000313" key="6">
    <source>
        <dbReference type="Proteomes" id="UP000677413"/>
    </source>
</evidence>
<accession>A0A941B8E5</accession>
<dbReference type="Pfam" id="PF00171">
    <property type="entry name" value="Aldedh"/>
    <property type="match status" value="1"/>
</dbReference>
<evidence type="ECO:0000256" key="1">
    <source>
        <dbReference type="ARBA" id="ARBA00009986"/>
    </source>
</evidence>
<dbReference type="EMBL" id="JAGPYQ010000001">
    <property type="protein sequence ID" value="MBQ0850767.1"/>
    <property type="molecule type" value="Genomic_DNA"/>
</dbReference>
<dbReference type="Gene3D" id="3.40.605.10">
    <property type="entry name" value="Aldehyde Dehydrogenase, Chain A, domain 1"/>
    <property type="match status" value="1"/>
</dbReference>
<dbReference type="Proteomes" id="UP000677413">
    <property type="component" value="Unassembled WGS sequence"/>
</dbReference>
<dbReference type="GO" id="GO:0004777">
    <property type="term" value="F:succinate-semialdehyde dehydrogenase (NAD+) activity"/>
    <property type="evidence" value="ECO:0007669"/>
    <property type="project" value="TreeGrafter"/>
</dbReference>
<keyword evidence="2" id="KW-0521">NADP</keyword>
<dbReference type="InterPro" id="IPR047110">
    <property type="entry name" value="GABD/Sad-like"/>
</dbReference>
<gene>
    <name evidence="5" type="ORF">J8N05_21630</name>
</gene>
<dbReference type="RefSeq" id="WP_210885050.1">
    <property type="nucleotide sequence ID" value="NZ_JAGPYQ010000001.1"/>
</dbReference>
<protein>
    <submittedName>
        <fullName evidence="5">NAD-dependent succinate-semialdehyde dehydrogenase</fullName>
    </submittedName>
</protein>
<dbReference type="PANTHER" id="PTHR43217:SF2">
    <property type="entry name" value="SUCCINATE-SEMIALDEHYDE DEHYDROGENASE [NADP(+)]"/>
    <property type="match status" value="1"/>
</dbReference>
<dbReference type="SUPFAM" id="SSF53720">
    <property type="entry name" value="ALDH-like"/>
    <property type="match status" value="1"/>
</dbReference>
<evidence type="ECO:0000259" key="4">
    <source>
        <dbReference type="Pfam" id="PF00171"/>
    </source>
</evidence>
<comment type="similarity">
    <text evidence="1">Belongs to the aldehyde dehydrogenase family.</text>
</comment>
<dbReference type="Gene3D" id="3.40.309.10">
    <property type="entry name" value="Aldehyde Dehydrogenase, Chain A, domain 2"/>
    <property type="match status" value="1"/>
</dbReference>
<dbReference type="InterPro" id="IPR016163">
    <property type="entry name" value="Ald_DH_C"/>
</dbReference>
<dbReference type="PANTHER" id="PTHR43217">
    <property type="entry name" value="SUCCINATE SEMIALDEHYDE DEHYDROGENASE [NAD(P)+] SAD"/>
    <property type="match status" value="1"/>
</dbReference>
<dbReference type="AlphaFoldDB" id="A0A941B8E5"/>
<name>A0A941B8E5_9ACTN</name>
<proteinExistence type="inferred from homology"/>
<dbReference type="CDD" id="cd07100">
    <property type="entry name" value="ALDH_SSADH1_GabD1"/>
    <property type="match status" value="1"/>
</dbReference>
<dbReference type="GO" id="GO:0004030">
    <property type="term" value="F:aldehyde dehydrogenase [NAD(P)+] activity"/>
    <property type="evidence" value="ECO:0007669"/>
    <property type="project" value="InterPro"/>
</dbReference>
<keyword evidence="6" id="KW-1185">Reference proteome</keyword>